<proteinExistence type="predicted"/>
<sequence>MVEKLKMANDDYIPLEIQEEIMKWLPAKSLIRFRSVSKPWKSHIHSSKFVADHRVQKHRLFVVSYDTEDKRPKWASIADDDTFPQRKLDLTLPIPFNKVMQIESSHGLLCLLCKKLVVLWNPTIIRSVSIDMPDVLGLPGDTTYGFGVCPVTYDPKLVRMKFNSKLGGSYTVEVFTLSSGVWRSPRGNLPRKSIRLTRSK</sequence>
<accession>A0A699KNW9</accession>
<dbReference type="InterPro" id="IPR050796">
    <property type="entry name" value="SCF_F-box_component"/>
</dbReference>
<dbReference type="Pfam" id="PF00646">
    <property type="entry name" value="F-box"/>
    <property type="match status" value="1"/>
</dbReference>
<feature type="non-terminal residue" evidence="2">
    <location>
        <position position="200"/>
    </location>
</feature>
<evidence type="ECO:0000259" key="1">
    <source>
        <dbReference type="SMART" id="SM00256"/>
    </source>
</evidence>
<reference evidence="2" key="1">
    <citation type="journal article" date="2019" name="Sci. Rep.">
        <title>Draft genome of Tanacetum cinerariifolium, the natural source of mosquito coil.</title>
        <authorList>
            <person name="Yamashiro T."/>
            <person name="Shiraishi A."/>
            <person name="Satake H."/>
            <person name="Nakayama K."/>
        </authorList>
    </citation>
    <scope>NUCLEOTIDE SEQUENCE</scope>
</reference>
<protein>
    <recommendedName>
        <fullName evidence="1">F-box domain-containing protein</fullName>
    </recommendedName>
</protein>
<comment type="caution">
    <text evidence="2">The sequence shown here is derived from an EMBL/GenBank/DDBJ whole genome shotgun (WGS) entry which is preliminary data.</text>
</comment>
<organism evidence="2">
    <name type="scientific">Tanacetum cinerariifolium</name>
    <name type="common">Dalmatian daisy</name>
    <name type="synonym">Chrysanthemum cinerariifolium</name>
    <dbReference type="NCBI Taxonomy" id="118510"/>
    <lineage>
        <taxon>Eukaryota</taxon>
        <taxon>Viridiplantae</taxon>
        <taxon>Streptophyta</taxon>
        <taxon>Embryophyta</taxon>
        <taxon>Tracheophyta</taxon>
        <taxon>Spermatophyta</taxon>
        <taxon>Magnoliopsida</taxon>
        <taxon>eudicotyledons</taxon>
        <taxon>Gunneridae</taxon>
        <taxon>Pentapetalae</taxon>
        <taxon>asterids</taxon>
        <taxon>campanulids</taxon>
        <taxon>Asterales</taxon>
        <taxon>Asteraceae</taxon>
        <taxon>Asteroideae</taxon>
        <taxon>Anthemideae</taxon>
        <taxon>Anthemidinae</taxon>
        <taxon>Tanacetum</taxon>
    </lineage>
</organism>
<dbReference type="InterPro" id="IPR001810">
    <property type="entry name" value="F-box_dom"/>
</dbReference>
<dbReference type="Gene3D" id="1.20.1280.50">
    <property type="match status" value="1"/>
</dbReference>
<dbReference type="SUPFAM" id="SSF81383">
    <property type="entry name" value="F-box domain"/>
    <property type="match status" value="1"/>
</dbReference>
<dbReference type="EMBL" id="BKCJ010540087">
    <property type="protein sequence ID" value="GFB04446.1"/>
    <property type="molecule type" value="Genomic_DNA"/>
</dbReference>
<dbReference type="AlphaFoldDB" id="A0A699KNW9"/>
<dbReference type="PANTHER" id="PTHR31672:SF10">
    <property type="entry name" value="F-BOX DOMAIN-CONTAINING PROTEIN"/>
    <property type="match status" value="1"/>
</dbReference>
<name>A0A699KNW9_TANCI</name>
<dbReference type="PANTHER" id="PTHR31672">
    <property type="entry name" value="BNACNNG10540D PROTEIN"/>
    <property type="match status" value="1"/>
</dbReference>
<dbReference type="SMART" id="SM00256">
    <property type="entry name" value="FBOX"/>
    <property type="match status" value="1"/>
</dbReference>
<gene>
    <name evidence="2" type="ORF">Tci_676417</name>
</gene>
<dbReference type="InterPro" id="IPR036047">
    <property type="entry name" value="F-box-like_dom_sf"/>
</dbReference>
<dbReference type="CDD" id="cd22157">
    <property type="entry name" value="F-box_AtFBW1-like"/>
    <property type="match status" value="1"/>
</dbReference>
<evidence type="ECO:0000313" key="2">
    <source>
        <dbReference type="EMBL" id="GFB04446.1"/>
    </source>
</evidence>
<dbReference type="InterPro" id="IPR013187">
    <property type="entry name" value="F-box-assoc_dom_typ3"/>
</dbReference>
<feature type="domain" description="F-box" evidence="1">
    <location>
        <begin position="13"/>
        <end position="53"/>
    </location>
</feature>
<dbReference type="Pfam" id="PF08268">
    <property type="entry name" value="FBA_3"/>
    <property type="match status" value="1"/>
</dbReference>